<dbReference type="InterPro" id="IPR012462">
    <property type="entry name" value="UFSP1/2_DUB_cat"/>
</dbReference>
<feature type="domain" description="UFSP1/2/DUB catalytic" evidence="2">
    <location>
        <begin position="69"/>
        <end position="280"/>
    </location>
</feature>
<gene>
    <name evidence="3" type="ORF">INT43_001623</name>
</gene>
<dbReference type="EMBL" id="JAEPQZ010000007">
    <property type="protein sequence ID" value="KAG2178777.1"/>
    <property type="molecule type" value="Genomic_DNA"/>
</dbReference>
<comment type="caution">
    <text evidence="3">The sequence shown here is derived from an EMBL/GenBank/DDBJ whole genome shotgun (WGS) entry which is preliminary data.</text>
</comment>
<evidence type="ECO:0000259" key="2">
    <source>
        <dbReference type="Pfam" id="PF07910"/>
    </source>
</evidence>
<dbReference type="PANTHER" id="PTHR48153">
    <property type="entry name" value="UFM1-SPECIFIC PROTEASE 2"/>
    <property type="match status" value="1"/>
</dbReference>
<dbReference type="Pfam" id="PF07910">
    <property type="entry name" value="Peptidase_C78"/>
    <property type="match status" value="1"/>
</dbReference>
<dbReference type="AlphaFoldDB" id="A0A8H7UEL4"/>
<dbReference type="OrthoDB" id="288987at2759"/>
<dbReference type="PANTHER" id="PTHR48153:SF4">
    <property type="entry name" value="UBIQUITIN CARBOXYL-TERMINAL HYDROLASE MUG105"/>
    <property type="match status" value="1"/>
</dbReference>
<protein>
    <recommendedName>
        <fullName evidence="2">UFSP1/2/DUB catalytic domain-containing protein</fullName>
    </recommendedName>
</protein>
<name>A0A8H7UEL4_MORIS</name>
<accession>A0A8H7UEL4</accession>
<evidence type="ECO:0000313" key="4">
    <source>
        <dbReference type="Proteomes" id="UP000654370"/>
    </source>
</evidence>
<keyword evidence="4" id="KW-1185">Reference proteome</keyword>
<proteinExistence type="predicted"/>
<keyword evidence="1" id="KW-0378">Hydrolase</keyword>
<evidence type="ECO:0000256" key="1">
    <source>
        <dbReference type="ARBA" id="ARBA00022801"/>
    </source>
</evidence>
<organism evidence="3 4">
    <name type="scientific">Mortierella isabellina</name>
    <name type="common">Filamentous fungus</name>
    <name type="synonym">Umbelopsis isabellina</name>
    <dbReference type="NCBI Taxonomy" id="91625"/>
    <lineage>
        <taxon>Eukaryota</taxon>
        <taxon>Fungi</taxon>
        <taxon>Fungi incertae sedis</taxon>
        <taxon>Mucoromycota</taxon>
        <taxon>Mucoromycotina</taxon>
        <taxon>Umbelopsidomycetes</taxon>
        <taxon>Umbelopsidales</taxon>
        <taxon>Umbelopsidaceae</taxon>
        <taxon>Umbelopsis</taxon>
    </lineage>
</organism>
<dbReference type="GO" id="GO:0019783">
    <property type="term" value="F:ubiquitin-like protein peptidase activity"/>
    <property type="evidence" value="ECO:0007669"/>
    <property type="project" value="TreeGrafter"/>
</dbReference>
<evidence type="ECO:0000313" key="3">
    <source>
        <dbReference type="EMBL" id="KAG2178777.1"/>
    </source>
</evidence>
<sequence>MAADNQTSSVSEELGSERQVIDVDYAKHYQVRDALLKTLKNLNESSRTQGVIPQLKPHFISLNKKGKTSAAYLCSPDTGHIATGLTDLGWGCGYRNCQMLMTFLQRQQHEGAPLLDMVLNIKGLQLLIEQAWNEGFDPEGAQQLRYQVYRTRKWIGTTEVYTLLTYLGIRCTILDFDKRTGPNNSHDAMFDWIQAYFEDDIEKKTDDGPSPSTNALDHLMESAKNNRPIVHITSRPPIYIQHSGHSRTVIGIEVLNDGNRNLIMFDPGHRILGTYKRKVSEPEDDMSTSSIISVINENEDAAFQPEEETTSKGVMGKLQQWTTVPPSNLLRSFRVSSKTIAKNKQYQLLVLGEVKQESHPDKKFKNLYWNRSAGYLLDAQEREQRKKIGSFRVV</sequence>
<dbReference type="Proteomes" id="UP000654370">
    <property type="component" value="Unassembled WGS sequence"/>
</dbReference>
<dbReference type="Gene3D" id="3.90.70.130">
    <property type="match status" value="1"/>
</dbReference>
<reference evidence="3" key="1">
    <citation type="submission" date="2020-12" db="EMBL/GenBank/DDBJ databases">
        <title>Metabolic potential, ecology and presence of endohyphal bacteria is reflected in genomic diversity of Mucoromycotina.</title>
        <authorList>
            <person name="Muszewska A."/>
            <person name="Okrasinska A."/>
            <person name="Steczkiewicz K."/>
            <person name="Drgas O."/>
            <person name="Orlowska M."/>
            <person name="Perlinska-Lenart U."/>
            <person name="Aleksandrzak-Piekarczyk T."/>
            <person name="Szatraj K."/>
            <person name="Zielenkiewicz U."/>
            <person name="Pilsyk S."/>
            <person name="Malc E."/>
            <person name="Mieczkowski P."/>
            <person name="Kruszewska J.S."/>
            <person name="Biernat P."/>
            <person name="Pawlowska J."/>
        </authorList>
    </citation>
    <scope>NUCLEOTIDE SEQUENCE</scope>
    <source>
        <strain evidence="3">WA0000067209</strain>
    </source>
</reference>